<evidence type="ECO:0000313" key="3">
    <source>
        <dbReference type="EMBL" id="MCG2430757.1"/>
    </source>
</evidence>
<dbReference type="Gene3D" id="3.30.565.10">
    <property type="entry name" value="Histidine kinase-like ATPase, C-terminal domain"/>
    <property type="match status" value="1"/>
</dbReference>
<dbReference type="InterPro" id="IPR015943">
    <property type="entry name" value="WD40/YVTN_repeat-like_dom_sf"/>
</dbReference>
<dbReference type="SUPFAM" id="SSF55874">
    <property type="entry name" value="ATPase domain of HSP90 chaperone/DNA topoisomerase II/histidine kinase"/>
    <property type="match status" value="1"/>
</dbReference>
<organism evidence="3 4">
    <name type="scientific">Aequorivita xiaoshiensis</name>
    <dbReference type="NCBI Taxonomy" id="2874476"/>
    <lineage>
        <taxon>Bacteria</taxon>
        <taxon>Pseudomonadati</taxon>
        <taxon>Bacteroidota</taxon>
        <taxon>Flavobacteriia</taxon>
        <taxon>Flavobacteriales</taxon>
        <taxon>Flavobacteriaceae</taxon>
        <taxon>Aequorivita</taxon>
    </lineage>
</organism>
<keyword evidence="1" id="KW-0812">Transmembrane</keyword>
<dbReference type="InterPro" id="IPR050640">
    <property type="entry name" value="Bact_2-comp_sensor_kinase"/>
</dbReference>
<dbReference type="Pfam" id="PF06580">
    <property type="entry name" value="His_kinase"/>
    <property type="match status" value="1"/>
</dbReference>
<dbReference type="AlphaFoldDB" id="A0A9X1R2N5"/>
<dbReference type="Gene3D" id="2.60.40.10">
    <property type="entry name" value="Immunoglobulins"/>
    <property type="match status" value="1"/>
</dbReference>
<keyword evidence="1" id="KW-0472">Membrane</keyword>
<keyword evidence="3" id="KW-0418">Kinase</keyword>
<feature type="domain" description="Signal transduction histidine kinase internal region" evidence="2">
    <location>
        <begin position="777"/>
        <end position="855"/>
    </location>
</feature>
<dbReference type="GO" id="GO:0016020">
    <property type="term" value="C:membrane"/>
    <property type="evidence" value="ECO:0007669"/>
    <property type="project" value="InterPro"/>
</dbReference>
<dbReference type="Proteomes" id="UP001139462">
    <property type="component" value="Unassembled WGS sequence"/>
</dbReference>
<keyword evidence="4" id="KW-1185">Reference proteome</keyword>
<dbReference type="RefSeq" id="WP_237607921.1">
    <property type="nucleotide sequence ID" value="NZ_JAIRBB010000003.1"/>
</dbReference>
<dbReference type="SUPFAM" id="SSF63829">
    <property type="entry name" value="Calcium-dependent phosphotriesterase"/>
    <property type="match status" value="1"/>
</dbReference>
<reference evidence="3" key="1">
    <citation type="submission" date="2021-09" db="EMBL/GenBank/DDBJ databases">
        <title>Genome of Aequorivita sp. strain F64183.</title>
        <authorList>
            <person name="Wang Y."/>
        </authorList>
    </citation>
    <scope>NUCLEOTIDE SEQUENCE</scope>
    <source>
        <strain evidence="3">F64183</strain>
    </source>
</reference>
<evidence type="ECO:0000256" key="1">
    <source>
        <dbReference type="SAM" id="Phobius"/>
    </source>
</evidence>
<dbReference type="PANTHER" id="PTHR34220">
    <property type="entry name" value="SENSOR HISTIDINE KINASE YPDA"/>
    <property type="match status" value="1"/>
</dbReference>
<dbReference type="InterPro" id="IPR036890">
    <property type="entry name" value="HATPase_C_sf"/>
</dbReference>
<sequence length="968" mass="111173">MITNLLVCNAQTPPVTHFSTKNFLPHNTVRSLHLSKNGVLWVGTDNGLVKKLNNKITTYFEEDGLPLNNIWAITEDANRDIWVGSYGNGIAHFDGSNFTIINTDEGLINNYITHLNVFGNFLYVGTSGGVSVINIAEKSVVASLNHEESSLMRISGFFEFNNTVFTTTYNTGIYKISNENDEYFLEKISDHKFIYDSERIGDSLFASNKGAVSVFAIPDLLNEQVPVGKKREGFPIIWDYAVTNDKTVYGAAWGVFEENGGLLKFSEDGNSYEKVHGVDSKNLVVLEYNPILELLYAGTLDNGLFQISINPMVQYYPSSHKKTIAIDYFNQNKISLYNDGVDIANKHYDASFFKQQEVAFVKANKNNLPKHEDFFYELNYDTPETDIIFYTIKKSQTHVWINTNIGLYKFRPNGAFESYLPLHTLEFDFTSDNNLIETNPYRGVRVYESEYPLRYRYYNEELPSTPTNIVGTFRRDSTTYFLSVFSGLFSYDKSFKSFLDTGIWKEKKLRHHAIFNDYVAIGNEFGDVFIVDFKKGFEIIKKIDRSEIKGNSILLLDSYKDWLIIVTEGGVLFYNDEKQIFINEDQGITKNIHAINVHNDVLYLGSDGGEYQVDMKNLVNSRNRINDLFVEQIKVNNTLYAYGKQPVVLNSKQNNLEISVSTNSHPYPNKLEFCYKMKDNSDWTKLDLPEINLSFLEPAKYNLRVRVNDTYTGQWFEKSVLEFTISPPFYEQWWFRLLVATAIVFVTSLYFNRKRKQHQIITAKEIATNKRIERLKAEALLARMNPHFIFNALNSIQHLVVIGENDKASAYLIKFSKLVRANLNNSSRTFISLKEELDYLRTYCEIENERHDNRITINFIVDPKIDIGDTEVPNLILQPFLENAFVHAFPNIIKNPTLSLTISQMHDNKLKCVISDNGIGSKKVSNPTQRSSKGISLIKERLHFLNYNLDSDLKIEHTESGTTVTLFL</sequence>
<dbReference type="InterPro" id="IPR011110">
    <property type="entry name" value="Reg_prop"/>
</dbReference>
<dbReference type="Pfam" id="PF07494">
    <property type="entry name" value="Reg_prop"/>
    <property type="match status" value="2"/>
</dbReference>
<proteinExistence type="predicted"/>
<evidence type="ECO:0000259" key="2">
    <source>
        <dbReference type="Pfam" id="PF06580"/>
    </source>
</evidence>
<dbReference type="EMBL" id="JAIRBB010000003">
    <property type="protein sequence ID" value="MCG2430757.1"/>
    <property type="molecule type" value="Genomic_DNA"/>
</dbReference>
<accession>A0A9X1R2N5</accession>
<gene>
    <name evidence="3" type="ORF">K8344_06465</name>
</gene>
<dbReference type="GO" id="GO:0000155">
    <property type="term" value="F:phosphorelay sensor kinase activity"/>
    <property type="evidence" value="ECO:0007669"/>
    <property type="project" value="InterPro"/>
</dbReference>
<dbReference type="Gene3D" id="2.130.10.10">
    <property type="entry name" value="YVTN repeat-like/Quinoprotein amine dehydrogenase"/>
    <property type="match status" value="2"/>
</dbReference>
<dbReference type="PANTHER" id="PTHR34220:SF7">
    <property type="entry name" value="SENSOR HISTIDINE KINASE YPDA"/>
    <property type="match status" value="1"/>
</dbReference>
<dbReference type="InterPro" id="IPR013783">
    <property type="entry name" value="Ig-like_fold"/>
</dbReference>
<dbReference type="InterPro" id="IPR010559">
    <property type="entry name" value="Sig_transdc_His_kin_internal"/>
</dbReference>
<protein>
    <submittedName>
        <fullName evidence="3">Histidine kinase</fullName>
    </submittedName>
</protein>
<name>A0A9X1R2N5_9FLAO</name>
<keyword evidence="3" id="KW-0808">Transferase</keyword>
<comment type="caution">
    <text evidence="3">The sequence shown here is derived from an EMBL/GenBank/DDBJ whole genome shotgun (WGS) entry which is preliminary data.</text>
</comment>
<keyword evidence="1" id="KW-1133">Transmembrane helix</keyword>
<feature type="transmembrane region" description="Helical" evidence="1">
    <location>
        <begin position="733"/>
        <end position="751"/>
    </location>
</feature>
<evidence type="ECO:0000313" key="4">
    <source>
        <dbReference type="Proteomes" id="UP001139462"/>
    </source>
</evidence>